<dbReference type="NCBIfam" id="TIGR01863">
    <property type="entry name" value="cas_Csd1"/>
    <property type="match status" value="1"/>
</dbReference>
<name>A0A840Q774_9PSEU</name>
<sequence length="605" mass="67194">MLVQRLVEYARENSDSAPFHREREFVWRLDLYSDGRPARLTGIREPDAKGKLRGQRHTTPAVTRTVGVAPQLGADDIQYVFGWGDDTTKPERVAQCHEHFVSLISAWAGQADDDHAALSVREFYRQQDYIRWERPADYGAKDGVLIAVDEQLIIKRSSLVRFWADEVIRRKGGKNGGFGLCLACGTESPLVDSIPGTVPKRLVPGAGNDVALVSVNAQVFGYGLTTGLQHTPICFTCGNAVSVALTHLLSSEHATKLPGQDSVMVWWVLGASPNDIFDVMPRNADPGAVSRLLKELWSGELDRAAELAEQWDSQERFCSLSLGGNSSRIMVREWIDMPLAAVARNLGRWYDHMRIASGWHDEPVSHGLWHLVLATGRWESGGDGAPGRYAEIGAKSGRRPEHIQRDLLARALRGVPLPRSVLHHVLRRIASDGHVDAPRAGLLRLALCHPRDKEPRVSPGLDEESHDTAYVYGRVFARLEEIQYLAHGKEVNTTFGDRFLAGAIGNPTPAVMAGRKLASAWLNKIRRNPKTSRALRRLREDLDQLLHLVDHTAPLTGYLPPEQQARFVLGYHQQRAHDTQQRRARKAADGDDPERGDDGGPDENA</sequence>
<accession>A0A840Q774</accession>
<proteinExistence type="predicted"/>
<protein>
    <submittedName>
        <fullName evidence="2">CRISPR-associated protein Csd1</fullName>
    </submittedName>
</protein>
<reference evidence="2 3" key="1">
    <citation type="submission" date="2020-08" db="EMBL/GenBank/DDBJ databases">
        <title>Sequencing the genomes of 1000 actinobacteria strains.</title>
        <authorList>
            <person name="Klenk H.-P."/>
        </authorList>
    </citation>
    <scope>NUCLEOTIDE SEQUENCE [LARGE SCALE GENOMIC DNA]</scope>
    <source>
        <strain evidence="2 3">DSM 45584</strain>
    </source>
</reference>
<keyword evidence="3" id="KW-1185">Reference proteome</keyword>
<evidence type="ECO:0000256" key="1">
    <source>
        <dbReference type="SAM" id="MobiDB-lite"/>
    </source>
</evidence>
<comment type="caution">
    <text evidence="2">The sequence shown here is derived from an EMBL/GenBank/DDBJ whole genome shotgun (WGS) entry which is preliminary data.</text>
</comment>
<evidence type="ECO:0000313" key="3">
    <source>
        <dbReference type="Proteomes" id="UP000584374"/>
    </source>
</evidence>
<dbReference type="Pfam" id="PF09709">
    <property type="entry name" value="Cas_Csd1"/>
    <property type="match status" value="1"/>
</dbReference>
<dbReference type="EMBL" id="JACHIW010000001">
    <property type="protein sequence ID" value="MBB5156524.1"/>
    <property type="molecule type" value="Genomic_DNA"/>
</dbReference>
<dbReference type="AlphaFoldDB" id="A0A840Q774"/>
<feature type="region of interest" description="Disordered" evidence="1">
    <location>
        <begin position="573"/>
        <end position="605"/>
    </location>
</feature>
<dbReference type="InterPro" id="IPR010144">
    <property type="entry name" value="CRISPR-assoc_prot_Csd1-typ"/>
</dbReference>
<organism evidence="2 3">
    <name type="scientific">Saccharopolyspora phatthalungensis</name>
    <dbReference type="NCBI Taxonomy" id="664693"/>
    <lineage>
        <taxon>Bacteria</taxon>
        <taxon>Bacillati</taxon>
        <taxon>Actinomycetota</taxon>
        <taxon>Actinomycetes</taxon>
        <taxon>Pseudonocardiales</taxon>
        <taxon>Pseudonocardiaceae</taxon>
        <taxon>Saccharopolyspora</taxon>
    </lineage>
</organism>
<dbReference type="Proteomes" id="UP000584374">
    <property type="component" value="Unassembled WGS sequence"/>
</dbReference>
<evidence type="ECO:0000313" key="2">
    <source>
        <dbReference type="EMBL" id="MBB5156524.1"/>
    </source>
</evidence>
<dbReference type="RefSeq" id="WP_184727651.1">
    <property type="nucleotide sequence ID" value="NZ_JACHIW010000001.1"/>
</dbReference>
<feature type="compositionally biased region" description="Basic and acidic residues" evidence="1">
    <location>
        <begin position="575"/>
        <end position="589"/>
    </location>
</feature>
<feature type="compositionally biased region" description="Acidic residues" evidence="1">
    <location>
        <begin position="590"/>
        <end position="605"/>
    </location>
</feature>
<gene>
    <name evidence="2" type="ORF">BJ970_004058</name>
</gene>